<accession>A0A183N5W3</accession>
<name>A0A183N5W3_9TREM</name>
<feature type="compositionally biased region" description="Basic and acidic residues" evidence="1">
    <location>
        <begin position="129"/>
        <end position="146"/>
    </location>
</feature>
<evidence type="ECO:0000256" key="1">
    <source>
        <dbReference type="SAM" id="MobiDB-lite"/>
    </source>
</evidence>
<keyword evidence="3" id="KW-1185">Reference proteome</keyword>
<sequence>MERPENVRTSQKATEIRRYNLAVLGISEIHWTQAGQRRLDTGEMLLYSGHEEKNAPLTHSHRELLSKEARNAFIGWESYGSRTIKTSFRTKKRIMMNVIQCYAPTNNDNKDHFYETAIDPGKVPKKGSHHLDERPKRQSRNEQYRI</sequence>
<protein>
    <submittedName>
        <fullName evidence="2">Uncharacterized protein</fullName>
    </submittedName>
</protein>
<evidence type="ECO:0000313" key="2">
    <source>
        <dbReference type="EMBL" id="VDP48263.1"/>
    </source>
</evidence>
<dbReference type="EMBL" id="UZAI01019871">
    <property type="protein sequence ID" value="VDP48263.1"/>
    <property type="molecule type" value="Genomic_DNA"/>
</dbReference>
<dbReference type="AlphaFoldDB" id="A0A183N5W3"/>
<gene>
    <name evidence="2" type="ORF">SMRZ_LOCUS23688</name>
</gene>
<reference evidence="2 3" key="1">
    <citation type="submission" date="2018-11" db="EMBL/GenBank/DDBJ databases">
        <authorList>
            <consortium name="Pathogen Informatics"/>
        </authorList>
    </citation>
    <scope>NUCLEOTIDE SEQUENCE [LARGE SCALE GENOMIC DNA]</scope>
    <source>
        <strain evidence="2 3">Zambia</strain>
    </source>
</reference>
<organism evidence="2 3">
    <name type="scientific">Schistosoma margrebowiei</name>
    <dbReference type="NCBI Taxonomy" id="48269"/>
    <lineage>
        <taxon>Eukaryota</taxon>
        <taxon>Metazoa</taxon>
        <taxon>Spiralia</taxon>
        <taxon>Lophotrochozoa</taxon>
        <taxon>Platyhelminthes</taxon>
        <taxon>Trematoda</taxon>
        <taxon>Digenea</taxon>
        <taxon>Strigeidida</taxon>
        <taxon>Schistosomatoidea</taxon>
        <taxon>Schistosomatidae</taxon>
        <taxon>Schistosoma</taxon>
    </lineage>
</organism>
<proteinExistence type="predicted"/>
<feature type="region of interest" description="Disordered" evidence="1">
    <location>
        <begin position="118"/>
        <end position="146"/>
    </location>
</feature>
<dbReference type="Proteomes" id="UP000277204">
    <property type="component" value="Unassembled WGS sequence"/>
</dbReference>
<evidence type="ECO:0000313" key="3">
    <source>
        <dbReference type="Proteomes" id="UP000277204"/>
    </source>
</evidence>